<comment type="caution">
    <text evidence="3">The sequence shown here is derived from an EMBL/GenBank/DDBJ whole genome shotgun (WGS) entry which is preliminary data.</text>
</comment>
<gene>
    <name evidence="3" type="ORF">H6G03_30490</name>
</gene>
<evidence type="ECO:0000313" key="3">
    <source>
        <dbReference type="EMBL" id="MBD2185356.1"/>
    </source>
</evidence>
<keyword evidence="2" id="KW-1277">Toxin-antitoxin system</keyword>
<reference evidence="3" key="1">
    <citation type="journal article" date="2015" name="ISME J.">
        <title>Draft Genome Sequence of Streptomyces incarnatus NRRL8089, which Produces the Nucleoside Antibiotic Sinefungin.</title>
        <authorList>
            <person name="Oshima K."/>
            <person name="Hattori M."/>
            <person name="Shimizu H."/>
            <person name="Fukuda K."/>
            <person name="Nemoto M."/>
            <person name="Inagaki K."/>
            <person name="Tamura T."/>
        </authorList>
    </citation>
    <scope>NUCLEOTIDE SEQUENCE</scope>
    <source>
        <strain evidence="3">FACHB-1375</strain>
    </source>
</reference>
<dbReference type="NCBIfam" id="TIGR02385">
    <property type="entry name" value="RelE_StbE"/>
    <property type="match status" value="1"/>
</dbReference>
<dbReference type="PANTHER" id="PTHR33755:SF5">
    <property type="entry name" value="TYPE II TOXIN-ANTITOXIN SYSTEM RELE_PARE FAMILY TOXIN"/>
    <property type="match status" value="1"/>
</dbReference>
<dbReference type="InterPro" id="IPR035093">
    <property type="entry name" value="RelE/ParE_toxin_dom_sf"/>
</dbReference>
<dbReference type="RefSeq" id="WP_190473579.1">
    <property type="nucleotide sequence ID" value="NZ_JACJPW010000118.1"/>
</dbReference>
<reference evidence="3" key="2">
    <citation type="submission" date="2020-08" db="EMBL/GenBank/DDBJ databases">
        <authorList>
            <person name="Chen M."/>
            <person name="Teng W."/>
            <person name="Zhao L."/>
            <person name="Hu C."/>
            <person name="Zhou Y."/>
            <person name="Han B."/>
            <person name="Song L."/>
            <person name="Shu W."/>
        </authorList>
    </citation>
    <scope>NUCLEOTIDE SEQUENCE</scope>
    <source>
        <strain evidence="3">FACHB-1375</strain>
    </source>
</reference>
<sequence>MAIINWTSQALADLEAIGDFIARDAPSFAQVFVERVFQAVERLENFPRSGRIVPEFGQEDIREIIFGSYRIVYLVREDEVNILTVFHSSRLLRLSDLVNETAE</sequence>
<dbReference type="InterPro" id="IPR051803">
    <property type="entry name" value="TA_system_RelE-like_toxin"/>
</dbReference>
<name>A0A926VK91_9CYAN</name>
<dbReference type="Gene3D" id="3.30.2310.20">
    <property type="entry name" value="RelE-like"/>
    <property type="match status" value="1"/>
</dbReference>
<dbReference type="EMBL" id="JACJPW010000118">
    <property type="protein sequence ID" value="MBD2185356.1"/>
    <property type="molecule type" value="Genomic_DNA"/>
</dbReference>
<comment type="similarity">
    <text evidence="1">Belongs to the RelE toxin family.</text>
</comment>
<dbReference type="Proteomes" id="UP000641646">
    <property type="component" value="Unassembled WGS sequence"/>
</dbReference>
<keyword evidence="4" id="KW-1185">Reference proteome</keyword>
<dbReference type="PANTHER" id="PTHR33755">
    <property type="entry name" value="TOXIN PARE1-RELATED"/>
    <property type="match status" value="1"/>
</dbReference>
<evidence type="ECO:0000256" key="2">
    <source>
        <dbReference type="ARBA" id="ARBA00022649"/>
    </source>
</evidence>
<accession>A0A926VK91</accession>
<evidence type="ECO:0000256" key="1">
    <source>
        <dbReference type="ARBA" id="ARBA00006226"/>
    </source>
</evidence>
<protein>
    <submittedName>
        <fullName evidence="3">Type II toxin-antitoxin system RelE/ParE family toxin</fullName>
    </submittedName>
</protein>
<organism evidence="3 4">
    <name type="scientific">Aerosakkonema funiforme FACHB-1375</name>
    <dbReference type="NCBI Taxonomy" id="2949571"/>
    <lineage>
        <taxon>Bacteria</taxon>
        <taxon>Bacillati</taxon>
        <taxon>Cyanobacteriota</taxon>
        <taxon>Cyanophyceae</taxon>
        <taxon>Oscillatoriophycideae</taxon>
        <taxon>Aerosakkonematales</taxon>
        <taxon>Aerosakkonemataceae</taxon>
        <taxon>Aerosakkonema</taxon>
    </lineage>
</organism>
<evidence type="ECO:0000313" key="4">
    <source>
        <dbReference type="Proteomes" id="UP000641646"/>
    </source>
</evidence>
<proteinExistence type="inferred from homology"/>
<dbReference type="InterPro" id="IPR007712">
    <property type="entry name" value="RelE/ParE_toxin"/>
</dbReference>
<dbReference type="Pfam" id="PF05016">
    <property type="entry name" value="ParE_toxin"/>
    <property type="match status" value="1"/>
</dbReference>
<dbReference type="SUPFAM" id="SSF143011">
    <property type="entry name" value="RelE-like"/>
    <property type="match status" value="1"/>
</dbReference>
<dbReference type="AlphaFoldDB" id="A0A926VK91"/>